<proteinExistence type="inferred from homology"/>
<evidence type="ECO:0000256" key="1">
    <source>
        <dbReference type="ARBA" id="ARBA00005417"/>
    </source>
</evidence>
<reference evidence="6" key="1">
    <citation type="submission" date="2021-02" db="EMBL/GenBank/DDBJ databases">
        <title>Infant gut strain persistence is associated with maternal origin, phylogeny, and functional potential including surface adhesion and iron acquisition.</title>
        <authorList>
            <person name="Lou Y.C."/>
        </authorList>
    </citation>
    <scope>NUCLEOTIDE SEQUENCE</scope>
    <source>
        <strain evidence="6">L2_039_000G1_dasL2_039_000G1_concoct_11</strain>
    </source>
</reference>
<keyword evidence="4 6" id="KW-0067">ATP-binding</keyword>
<keyword evidence="2" id="KW-0813">Transport</keyword>
<evidence type="ECO:0000256" key="3">
    <source>
        <dbReference type="ARBA" id="ARBA00022741"/>
    </source>
</evidence>
<dbReference type="Pfam" id="PF00005">
    <property type="entry name" value="ABC_tran"/>
    <property type="match status" value="1"/>
</dbReference>
<dbReference type="PANTHER" id="PTHR43335:SF4">
    <property type="entry name" value="ABC TRANSPORTER, ATP-BINDING PROTEIN"/>
    <property type="match status" value="1"/>
</dbReference>
<dbReference type="GO" id="GO:0016887">
    <property type="term" value="F:ATP hydrolysis activity"/>
    <property type="evidence" value="ECO:0007669"/>
    <property type="project" value="InterPro"/>
</dbReference>
<evidence type="ECO:0000256" key="2">
    <source>
        <dbReference type="ARBA" id="ARBA00022448"/>
    </source>
</evidence>
<dbReference type="InterPro" id="IPR003593">
    <property type="entry name" value="AAA+_ATPase"/>
</dbReference>
<comment type="caution">
    <text evidence="6">The sequence shown here is derived from an EMBL/GenBank/DDBJ whole genome shotgun (WGS) entry which is preliminary data.</text>
</comment>
<evidence type="ECO:0000256" key="4">
    <source>
        <dbReference type="ARBA" id="ARBA00022840"/>
    </source>
</evidence>
<evidence type="ECO:0000259" key="5">
    <source>
        <dbReference type="PROSITE" id="PS50893"/>
    </source>
</evidence>
<name>A0A943YVW1_9ACTN</name>
<evidence type="ECO:0000313" key="7">
    <source>
        <dbReference type="Proteomes" id="UP000727506"/>
    </source>
</evidence>
<gene>
    <name evidence="6" type="ORF">KH142_06835</name>
</gene>
<dbReference type="GO" id="GO:0005524">
    <property type="term" value="F:ATP binding"/>
    <property type="evidence" value="ECO:0007669"/>
    <property type="project" value="UniProtKB-KW"/>
</dbReference>
<dbReference type="PROSITE" id="PS00211">
    <property type="entry name" value="ABC_TRANSPORTER_1"/>
    <property type="match status" value="1"/>
</dbReference>
<dbReference type="NCBIfam" id="TIGR03740">
    <property type="entry name" value="galliderm_ABC"/>
    <property type="match status" value="1"/>
</dbReference>
<keyword evidence="3" id="KW-0547">Nucleotide-binding</keyword>
<dbReference type="EMBL" id="JAGZSV010000127">
    <property type="protein sequence ID" value="MBS6941175.1"/>
    <property type="molecule type" value="Genomic_DNA"/>
</dbReference>
<dbReference type="Gene3D" id="3.40.50.300">
    <property type="entry name" value="P-loop containing nucleotide triphosphate hydrolases"/>
    <property type="match status" value="1"/>
</dbReference>
<dbReference type="InterPro" id="IPR017871">
    <property type="entry name" value="ABC_transporter-like_CS"/>
</dbReference>
<feature type="domain" description="ABC transporter" evidence="5">
    <location>
        <begin position="5"/>
        <end position="232"/>
    </location>
</feature>
<dbReference type="InterPro" id="IPR003439">
    <property type="entry name" value="ABC_transporter-like_ATP-bd"/>
</dbReference>
<dbReference type="InterPro" id="IPR027417">
    <property type="entry name" value="P-loop_NTPase"/>
</dbReference>
<organism evidence="6 7">
    <name type="scientific">Slackia piriformis</name>
    <dbReference type="NCBI Taxonomy" id="626934"/>
    <lineage>
        <taxon>Bacteria</taxon>
        <taxon>Bacillati</taxon>
        <taxon>Actinomycetota</taxon>
        <taxon>Coriobacteriia</taxon>
        <taxon>Eggerthellales</taxon>
        <taxon>Eggerthellaceae</taxon>
        <taxon>Slackia</taxon>
    </lineage>
</organism>
<dbReference type="PANTHER" id="PTHR43335">
    <property type="entry name" value="ABC TRANSPORTER, ATP-BINDING PROTEIN"/>
    <property type="match status" value="1"/>
</dbReference>
<sequence>MACLLETRGVSKTFGRGAHAQVAVDAVNLHVEKGRVYGLLGPNGAGKSTLLKMVTGMLRPTSGDIVFDGHPWRREDLYDIGSLIETPPLYPNLTARENMRVRTALLGIDEARIDEALALAGIAQTGSKRAGSFSLGMKQRLGIALALAAQPRLLVLDEPANGLDPIGIEDLRAQIRSFAQMGITVVVSSHILTEVAHVADRVGIIAQGTLAFEEDFHEGMDLEALFMDVCRRVSRVGGARVR</sequence>
<dbReference type="SMART" id="SM00382">
    <property type="entry name" value="AAA"/>
    <property type="match status" value="1"/>
</dbReference>
<dbReference type="AlphaFoldDB" id="A0A943YVW1"/>
<dbReference type="PROSITE" id="PS50893">
    <property type="entry name" value="ABC_TRANSPORTER_2"/>
    <property type="match status" value="1"/>
</dbReference>
<dbReference type="SUPFAM" id="SSF52540">
    <property type="entry name" value="P-loop containing nucleoside triphosphate hydrolases"/>
    <property type="match status" value="1"/>
</dbReference>
<evidence type="ECO:0000313" key="6">
    <source>
        <dbReference type="EMBL" id="MBS6941175.1"/>
    </source>
</evidence>
<comment type="similarity">
    <text evidence="1">Belongs to the ABC transporter superfamily.</text>
</comment>
<protein>
    <submittedName>
        <fullName evidence="6">Lantibiotic protection ABC transporter ATP-binding protein</fullName>
    </submittedName>
</protein>
<dbReference type="Proteomes" id="UP000727506">
    <property type="component" value="Unassembled WGS sequence"/>
</dbReference>
<dbReference type="InterPro" id="IPR022501">
    <property type="entry name" value="ABC_Gallidermin_ATP-bd"/>
</dbReference>
<accession>A0A943YVW1</accession>